<feature type="compositionally biased region" description="Basic residues" evidence="1">
    <location>
        <begin position="146"/>
        <end position="155"/>
    </location>
</feature>
<feature type="region of interest" description="Disordered" evidence="1">
    <location>
        <begin position="145"/>
        <end position="195"/>
    </location>
</feature>
<feature type="compositionally biased region" description="Basic residues" evidence="1">
    <location>
        <begin position="174"/>
        <end position="186"/>
    </location>
</feature>
<organism evidence="2 3">
    <name type="scientific">Anopheles albimanus</name>
    <name type="common">New world malaria mosquito</name>
    <dbReference type="NCBI Taxonomy" id="7167"/>
    <lineage>
        <taxon>Eukaryota</taxon>
        <taxon>Metazoa</taxon>
        <taxon>Ecdysozoa</taxon>
        <taxon>Arthropoda</taxon>
        <taxon>Hexapoda</taxon>
        <taxon>Insecta</taxon>
        <taxon>Pterygota</taxon>
        <taxon>Neoptera</taxon>
        <taxon>Endopterygota</taxon>
        <taxon>Diptera</taxon>
        <taxon>Nematocera</taxon>
        <taxon>Culicoidea</taxon>
        <taxon>Culicidae</taxon>
        <taxon>Anophelinae</taxon>
        <taxon>Anopheles</taxon>
    </lineage>
</organism>
<keyword evidence="3" id="KW-1185">Reference proteome</keyword>
<evidence type="ECO:0000256" key="1">
    <source>
        <dbReference type="SAM" id="MobiDB-lite"/>
    </source>
</evidence>
<dbReference type="VEuPathDB" id="VectorBase:AALB20_030973"/>
<sequence>MPDQIVAAAALRPNTHSSNRTLRPLINVQQEEEGSVIKRCSNLTSILPQMKTIKPPTTRRRSTIAAPSRSNACHYKMIAAGLLMLQLCFVYGELNHLTVNVTEQNSLVDIGVEQQAIELPRPNIANPLGALPGTDEMADKRGQIMPRRHKTRRKEVHSSTSSSSSSSGAVASHTNRRKTKPKKRKNAMQTALQSAARKGLEAMIELYDRREPEMLKRGSVLDANDPGALLAQFSASNQTEADAKAAYASLVAAKMFKAR</sequence>
<dbReference type="AlphaFoldDB" id="A0A182F8F4"/>
<protein>
    <submittedName>
        <fullName evidence="2">Uncharacterized protein</fullName>
    </submittedName>
</protein>
<name>A0A182F8F4_ANOAL</name>
<accession>A0A182F8F4</accession>
<evidence type="ECO:0000313" key="2">
    <source>
        <dbReference type="EnsemblMetazoa" id="AALB002778-PA"/>
    </source>
</evidence>
<dbReference type="Proteomes" id="UP000069272">
    <property type="component" value="Chromosome 2R"/>
</dbReference>
<feature type="compositionally biased region" description="Low complexity" evidence="1">
    <location>
        <begin position="158"/>
        <end position="167"/>
    </location>
</feature>
<evidence type="ECO:0000313" key="3">
    <source>
        <dbReference type="Proteomes" id="UP000069272"/>
    </source>
</evidence>
<dbReference type="VEuPathDB" id="VectorBase:AALB002778"/>
<reference evidence="2 3" key="1">
    <citation type="journal article" date="2017" name="G3 (Bethesda)">
        <title>The Physical Genome Mapping of Anopheles albimanus Corrected Scaffold Misassemblies and Identified Interarm Rearrangements in Genus Anopheles.</title>
        <authorList>
            <person name="Artemov G.N."/>
            <person name="Peery A.N."/>
            <person name="Jiang X."/>
            <person name="Tu Z."/>
            <person name="Stegniy V.N."/>
            <person name="Sharakhova M.V."/>
            <person name="Sharakhov I.V."/>
        </authorList>
    </citation>
    <scope>NUCLEOTIDE SEQUENCE [LARGE SCALE GENOMIC DNA]</scope>
    <source>
        <strain evidence="2 3">ALBI9_A</strain>
    </source>
</reference>
<proteinExistence type="predicted"/>
<dbReference type="EnsemblMetazoa" id="AALB002778-RA">
    <property type="protein sequence ID" value="AALB002778-PA"/>
    <property type="gene ID" value="AALB002778"/>
</dbReference>
<reference evidence="2" key="2">
    <citation type="submission" date="2022-08" db="UniProtKB">
        <authorList>
            <consortium name="EnsemblMetazoa"/>
        </authorList>
    </citation>
    <scope>IDENTIFICATION</scope>
    <source>
        <strain evidence="2">STECLA/ALBI9_A</strain>
    </source>
</reference>